<evidence type="ECO:0000256" key="1">
    <source>
        <dbReference type="ARBA" id="ARBA00004141"/>
    </source>
</evidence>
<sequence>MAEARPGAAALPAQALRFLLAGGANTAITYALFWVLSAWMHHQLALAVAFATGIGLAYLLNSRFVFATTGSARSALGYPLVYLATYALNATLVETAVRLLGWPPRLALLGAIAIVVPVSFGLNRWWLLRGVSPAWPSEDRAAAVLLGLALLATALLYAPGYGGYWLGDDFSNLHRAYVWALKSETLPQLLGLFTRSVSEGAAFFRPAILASLSFDYLHSGTCYGGWFLYNHGLHLANMTLVAAVVMRLSARAGLAQARLPAALAATLFGLSPVLAEGVWWVSARSDLSVTFLALLALWLWIGRPEARLGAAALPLLMLPALLFKESAALLPLQFALLWLAMPELRERRRGIALLFAFGLMLAFLAWRAHLFGDAWQVYGGDAPRPPASERLASVATSLWPWALGWSSGQVSVLLAHLVLLALAAAGALLAAQRRLAVLALAAAGGGALLATFLNLGGLIASGEGGRLFYGPLAFLALALGLACARDPAAAQTPTLRAAALSFTALAALAGALLLWPLLQTAWRTQDALRGTAAALPALAAREGPMLLLMPDHVGPVVALRNGQSTLVLRPLQAEGLLHQILPTLPQELALRHGQYAQGLLDRLDSARLQHWDADAMAASVADTSPRWPQRIGCWSQSQDSVVEFPAPPPEDADAWTARILAEARAHDCLLD</sequence>
<feature type="transmembrane region" description="Helical" evidence="6">
    <location>
        <begin position="257"/>
        <end position="275"/>
    </location>
</feature>
<accession>A0A1G6U3D7</accession>
<dbReference type="GO" id="GO:0005886">
    <property type="term" value="C:plasma membrane"/>
    <property type="evidence" value="ECO:0007669"/>
    <property type="project" value="TreeGrafter"/>
</dbReference>
<evidence type="ECO:0000313" key="8">
    <source>
        <dbReference type="EMBL" id="SDD35196.1"/>
    </source>
</evidence>
<feature type="transmembrane region" description="Helical" evidence="6">
    <location>
        <begin position="328"/>
        <end position="344"/>
    </location>
</feature>
<proteinExistence type="inferred from homology"/>
<organism evidence="8 9">
    <name type="scientific">Aquimonas voraii</name>
    <dbReference type="NCBI Taxonomy" id="265719"/>
    <lineage>
        <taxon>Bacteria</taxon>
        <taxon>Pseudomonadati</taxon>
        <taxon>Pseudomonadota</taxon>
        <taxon>Gammaproteobacteria</taxon>
        <taxon>Lysobacterales</taxon>
        <taxon>Lysobacteraceae</taxon>
        <taxon>Aquimonas</taxon>
    </lineage>
</organism>
<feature type="transmembrane region" description="Helical" evidence="6">
    <location>
        <begin position="467"/>
        <end position="485"/>
    </location>
</feature>
<evidence type="ECO:0000256" key="6">
    <source>
        <dbReference type="SAM" id="Phobius"/>
    </source>
</evidence>
<feature type="transmembrane region" description="Helical" evidence="6">
    <location>
        <begin position="351"/>
        <end position="369"/>
    </location>
</feature>
<feature type="domain" description="GtrA/DPMS transmembrane" evidence="7">
    <location>
        <begin position="17"/>
        <end position="127"/>
    </location>
</feature>
<evidence type="ECO:0000256" key="4">
    <source>
        <dbReference type="ARBA" id="ARBA00022989"/>
    </source>
</evidence>
<protein>
    <submittedName>
        <fullName evidence="8">Putative flippase GtrA (Transmembrane translocase of bactoprenol-linked glucose)</fullName>
    </submittedName>
</protein>
<comment type="similarity">
    <text evidence="2">Belongs to the GtrA family.</text>
</comment>
<dbReference type="PANTHER" id="PTHR38459:SF1">
    <property type="entry name" value="PROPHAGE BACTOPRENOL-LINKED GLUCOSE TRANSLOCASE HOMOLOG"/>
    <property type="match status" value="1"/>
</dbReference>
<dbReference type="InterPro" id="IPR007267">
    <property type="entry name" value="GtrA_DPMS_TM"/>
</dbReference>
<evidence type="ECO:0000259" key="7">
    <source>
        <dbReference type="Pfam" id="PF04138"/>
    </source>
</evidence>
<feature type="transmembrane region" description="Helical" evidence="6">
    <location>
        <begin position="226"/>
        <end position="245"/>
    </location>
</feature>
<keyword evidence="3 6" id="KW-0812">Transmembrane</keyword>
<comment type="subcellular location">
    <subcellularLocation>
        <location evidence="1">Membrane</location>
        <topology evidence="1">Multi-pass membrane protein</topology>
    </subcellularLocation>
</comment>
<feature type="transmembrane region" description="Helical" evidence="6">
    <location>
        <begin position="80"/>
        <end position="100"/>
    </location>
</feature>
<feature type="transmembrane region" description="Helical" evidence="6">
    <location>
        <begin position="42"/>
        <end position="60"/>
    </location>
</feature>
<keyword evidence="9" id="KW-1185">Reference proteome</keyword>
<dbReference type="AlphaFoldDB" id="A0A1G6U3D7"/>
<evidence type="ECO:0000256" key="5">
    <source>
        <dbReference type="ARBA" id="ARBA00023136"/>
    </source>
</evidence>
<feature type="transmembrane region" description="Helical" evidence="6">
    <location>
        <begin position="15"/>
        <end position="36"/>
    </location>
</feature>
<feature type="transmembrane region" description="Helical" evidence="6">
    <location>
        <begin position="281"/>
        <end position="301"/>
    </location>
</feature>
<dbReference type="PANTHER" id="PTHR38459">
    <property type="entry name" value="PROPHAGE BACTOPRENOL-LINKED GLUCOSE TRANSLOCASE HOMOLOG"/>
    <property type="match status" value="1"/>
</dbReference>
<feature type="transmembrane region" description="Helical" evidence="6">
    <location>
        <begin position="437"/>
        <end position="461"/>
    </location>
</feature>
<gene>
    <name evidence="8" type="ORF">SAMN04488509_102116</name>
</gene>
<feature type="transmembrane region" description="Helical" evidence="6">
    <location>
        <begin position="410"/>
        <end position="430"/>
    </location>
</feature>
<dbReference type="InterPro" id="IPR051401">
    <property type="entry name" value="GtrA_CellWall_Glycosyl"/>
</dbReference>
<dbReference type="EMBL" id="FNAG01000002">
    <property type="protein sequence ID" value="SDD35196.1"/>
    <property type="molecule type" value="Genomic_DNA"/>
</dbReference>
<feature type="transmembrane region" description="Helical" evidence="6">
    <location>
        <begin position="106"/>
        <end position="128"/>
    </location>
</feature>
<feature type="transmembrane region" description="Helical" evidence="6">
    <location>
        <begin position="497"/>
        <end position="518"/>
    </location>
</feature>
<dbReference type="STRING" id="265719.SAMN04488509_102116"/>
<evidence type="ECO:0000256" key="3">
    <source>
        <dbReference type="ARBA" id="ARBA00022692"/>
    </source>
</evidence>
<dbReference type="RefSeq" id="WP_176764019.1">
    <property type="nucleotide sequence ID" value="NZ_FNAG01000002.1"/>
</dbReference>
<dbReference type="GO" id="GO:0000271">
    <property type="term" value="P:polysaccharide biosynthetic process"/>
    <property type="evidence" value="ECO:0007669"/>
    <property type="project" value="InterPro"/>
</dbReference>
<evidence type="ECO:0000313" key="9">
    <source>
        <dbReference type="Proteomes" id="UP000199603"/>
    </source>
</evidence>
<keyword evidence="5 6" id="KW-0472">Membrane</keyword>
<dbReference type="Proteomes" id="UP000199603">
    <property type="component" value="Unassembled WGS sequence"/>
</dbReference>
<keyword evidence="4 6" id="KW-1133">Transmembrane helix</keyword>
<evidence type="ECO:0000256" key="2">
    <source>
        <dbReference type="ARBA" id="ARBA00009399"/>
    </source>
</evidence>
<dbReference type="Pfam" id="PF04138">
    <property type="entry name" value="GtrA_DPMS_TM"/>
    <property type="match status" value="1"/>
</dbReference>
<reference evidence="8 9" key="1">
    <citation type="submission" date="2016-10" db="EMBL/GenBank/DDBJ databases">
        <authorList>
            <person name="de Groot N.N."/>
        </authorList>
    </citation>
    <scope>NUCLEOTIDE SEQUENCE [LARGE SCALE GENOMIC DNA]</scope>
    <source>
        <strain evidence="8 9">DSM 16957</strain>
    </source>
</reference>
<name>A0A1G6U3D7_9GAMM</name>
<feature type="transmembrane region" description="Helical" evidence="6">
    <location>
        <begin position="140"/>
        <end position="158"/>
    </location>
</feature>